<dbReference type="EMBL" id="JAHMHQ010000001">
    <property type="protein sequence ID" value="KAK1656383.1"/>
    <property type="molecule type" value="Genomic_DNA"/>
</dbReference>
<sequence>MERNVQVRSSICWSPQSVAPCWQLGVASARHHHFLPFELRPKSGGSYGRPLIGPSFLPPVPPRCICLRCFGTTAVAAAFGLNSGYQASQTLSRRGIRGPPDCTHKIAVAAGTTVGDALQFQ</sequence>
<keyword evidence="2" id="KW-1185">Reference proteome</keyword>
<evidence type="ECO:0000313" key="1">
    <source>
        <dbReference type="EMBL" id="KAK1656383.1"/>
    </source>
</evidence>
<accession>A0AAJ0A4L5</accession>
<dbReference type="GeneID" id="85467475"/>
<proteinExistence type="predicted"/>
<evidence type="ECO:0000313" key="2">
    <source>
        <dbReference type="Proteomes" id="UP001243989"/>
    </source>
</evidence>
<dbReference type="Proteomes" id="UP001243989">
    <property type="component" value="Unassembled WGS sequence"/>
</dbReference>
<comment type="caution">
    <text evidence="1">The sequence shown here is derived from an EMBL/GenBank/DDBJ whole genome shotgun (WGS) entry which is preliminary data.</text>
</comment>
<organism evidence="1 2">
    <name type="scientific">Colletotrichum phormii</name>
    <dbReference type="NCBI Taxonomy" id="359342"/>
    <lineage>
        <taxon>Eukaryota</taxon>
        <taxon>Fungi</taxon>
        <taxon>Dikarya</taxon>
        <taxon>Ascomycota</taxon>
        <taxon>Pezizomycotina</taxon>
        <taxon>Sordariomycetes</taxon>
        <taxon>Hypocreomycetidae</taxon>
        <taxon>Glomerellales</taxon>
        <taxon>Glomerellaceae</taxon>
        <taxon>Colletotrichum</taxon>
        <taxon>Colletotrichum acutatum species complex</taxon>
    </lineage>
</organism>
<protein>
    <submittedName>
        <fullName evidence="1">Uncharacterized protein</fullName>
    </submittedName>
</protein>
<name>A0AAJ0A4L5_9PEZI</name>
<gene>
    <name evidence="1" type="ORF">BDP81DRAFT_20653</name>
</gene>
<dbReference type="AlphaFoldDB" id="A0AAJ0A4L5"/>
<dbReference type="RefSeq" id="XP_060452427.1">
    <property type="nucleotide sequence ID" value="XM_060582613.1"/>
</dbReference>
<reference evidence="1" key="1">
    <citation type="submission" date="2021-06" db="EMBL/GenBank/DDBJ databases">
        <title>Comparative genomics, transcriptomics and evolutionary studies reveal genomic signatures of adaptation to plant cell wall in hemibiotrophic fungi.</title>
        <authorList>
            <consortium name="DOE Joint Genome Institute"/>
            <person name="Baroncelli R."/>
            <person name="Diaz J.F."/>
            <person name="Benocci T."/>
            <person name="Peng M."/>
            <person name="Battaglia E."/>
            <person name="Haridas S."/>
            <person name="Andreopoulos W."/>
            <person name="Labutti K."/>
            <person name="Pangilinan J."/>
            <person name="Floch G.L."/>
            <person name="Makela M.R."/>
            <person name="Henrissat B."/>
            <person name="Grigoriev I.V."/>
            <person name="Crouch J.A."/>
            <person name="De Vries R.P."/>
            <person name="Sukno S.A."/>
            <person name="Thon M.R."/>
        </authorList>
    </citation>
    <scope>NUCLEOTIDE SEQUENCE</scope>
    <source>
        <strain evidence="1">CBS 102054</strain>
    </source>
</reference>